<proteinExistence type="predicted"/>
<feature type="transmembrane region" description="Helical" evidence="1">
    <location>
        <begin position="151"/>
        <end position="169"/>
    </location>
</feature>
<keyword evidence="1" id="KW-1133">Transmembrane helix</keyword>
<organism evidence="2 3">
    <name type="scientific">Wenyingzhuangia marina</name>
    <dbReference type="NCBI Taxonomy" id="1195760"/>
    <lineage>
        <taxon>Bacteria</taxon>
        <taxon>Pseudomonadati</taxon>
        <taxon>Bacteroidota</taxon>
        <taxon>Flavobacteriia</taxon>
        <taxon>Flavobacteriales</taxon>
        <taxon>Flavobacteriaceae</taxon>
        <taxon>Wenyingzhuangia</taxon>
    </lineage>
</organism>
<dbReference type="AlphaFoldDB" id="A0A1M5S9Z3"/>
<feature type="transmembrane region" description="Helical" evidence="1">
    <location>
        <begin position="38"/>
        <end position="60"/>
    </location>
</feature>
<dbReference type="Proteomes" id="UP000184109">
    <property type="component" value="Unassembled WGS sequence"/>
</dbReference>
<dbReference type="STRING" id="1195760.SAMN05444281_0205"/>
<evidence type="ECO:0000256" key="1">
    <source>
        <dbReference type="SAM" id="Phobius"/>
    </source>
</evidence>
<gene>
    <name evidence="2" type="ORF">SAMN05444281_0205</name>
</gene>
<dbReference type="RefSeq" id="WP_073117820.1">
    <property type="nucleotide sequence ID" value="NZ_BMEN01000001.1"/>
</dbReference>
<name>A0A1M5S9Z3_9FLAO</name>
<reference evidence="3" key="1">
    <citation type="submission" date="2016-11" db="EMBL/GenBank/DDBJ databases">
        <authorList>
            <person name="Varghese N."/>
            <person name="Submissions S."/>
        </authorList>
    </citation>
    <scope>NUCLEOTIDE SEQUENCE [LARGE SCALE GENOMIC DNA]</scope>
    <source>
        <strain evidence="3">DSM 100572</strain>
    </source>
</reference>
<dbReference type="EMBL" id="FQXQ01000001">
    <property type="protein sequence ID" value="SHH35452.1"/>
    <property type="molecule type" value="Genomic_DNA"/>
</dbReference>
<feature type="transmembrane region" description="Helical" evidence="1">
    <location>
        <begin position="181"/>
        <end position="198"/>
    </location>
</feature>
<feature type="transmembrane region" description="Helical" evidence="1">
    <location>
        <begin position="106"/>
        <end position="123"/>
    </location>
</feature>
<dbReference type="OrthoDB" id="9786064at2"/>
<keyword evidence="3" id="KW-1185">Reference proteome</keyword>
<keyword evidence="1" id="KW-0812">Transmembrane</keyword>
<evidence type="ECO:0008006" key="4">
    <source>
        <dbReference type="Google" id="ProtNLM"/>
    </source>
</evidence>
<keyword evidence="1" id="KW-0472">Membrane</keyword>
<protein>
    <recommendedName>
        <fullName evidence="4">PAP2 superfamily protein</fullName>
    </recommendedName>
</protein>
<sequence length="199" mass="22530">MEKFYKAISVIFHPIFLPMFGSWVYLNVLPLPISKMQIYLIFFIVAGATFLVPLLTIFLLKFMGQIKSIQVTTAHERKLPVALMIVNYLFLAQMLGRIWQLRELTILAYATSIGLLVAILFLYKRIKISLHMLGMAGLLGFTIIYGSAYYYPVIVIALLFVMTGLLATARLKLQAHNFKEIIIGTSLGLILPILLNFVL</sequence>
<feature type="transmembrane region" description="Helical" evidence="1">
    <location>
        <begin position="81"/>
        <end position="100"/>
    </location>
</feature>
<feature type="transmembrane region" description="Helical" evidence="1">
    <location>
        <begin position="7"/>
        <end position="26"/>
    </location>
</feature>
<evidence type="ECO:0000313" key="3">
    <source>
        <dbReference type="Proteomes" id="UP000184109"/>
    </source>
</evidence>
<evidence type="ECO:0000313" key="2">
    <source>
        <dbReference type="EMBL" id="SHH35452.1"/>
    </source>
</evidence>
<accession>A0A1M5S9Z3</accession>